<comment type="subcellular location">
    <subcellularLocation>
        <location evidence="1">Membrane</location>
        <topology evidence="1">Multi-pass membrane protein</topology>
    </subcellularLocation>
</comment>
<dbReference type="SUPFAM" id="SSF52540">
    <property type="entry name" value="P-loop containing nucleoside triphosphate hydrolases"/>
    <property type="match status" value="1"/>
</dbReference>
<dbReference type="PANTHER" id="PTHR42711">
    <property type="entry name" value="ABC TRANSPORTER ATP-BINDING PROTEIN"/>
    <property type="match status" value="1"/>
</dbReference>
<comment type="similarity">
    <text evidence="2">Belongs to the CcmB/CycW/HelB family.</text>
</comment>
<feature type="compositionally biased region" description="Low complexity" evidence="10">
    <location>
        <begin position="296"/>
        <end position="312"/>
    </location>
</feature>
<dbReference type="GO" id="GO:0016020">
    <property type="term" value="C:membrane"/>
    <property type="evidence" value="ECO:0007669"/>
    <property type="project" value="UniProtKB-SubCell"/>
</dbReference>
<gene>
    <name evidence="13" type="ordered locus">Tmar_1271</name>
</gene>
<evidence type="ECO:0000256" key="9">
    <source>
        <dbReference type="ARBA" id="ARBA00023136"/>
    </source>
</evidence>
<feature type="transmembrane region" description="Helical" evidence="11">
    <location>
        <begin position="519"/>
        <end position="543"/>
    </location>
</feature>
<evidence type="ECO:0000256" key="10">
    <source>
        <dbReference type="SAM" id="MobiDB-lite"/>
    </source>
</evidence>
<reference evidence="13 14" key="1">
    <citation type="journal article" date="2010" name="Stand. Genomic Sci.">
        <title>Complete genome sequence of Thermaerobacter marianensis type strain (7p75a).</title>
        <authorList>
            <person name="Han C."/>
            <person name="Gu W."/>
            <person name="Zhang X."/>
            <person name="Lapidus A."/>
            <person name="Nolan M."/>
            <person name="Copeland A."/>
            <person name="Lucas S."/>
            <person name="Del Rio T.G."/>
            <person name="Tice H."/>
            <person name="Cheng J.F."/>
            <person name="Tapia R."/>
            <person name="Goodwin L."/>
            <person name="Pitluck S."/>
            <person name="Pagani I."/>
            <person name="Ivanova N."/>
            <person name="Mavromatis K."/>
            <person name="Mikhailova N."/>
            <person name="Pati A."/>
            <person name="Chen A."/>
            <person name="Palaniappan K."/>
            <person name="Land M."/>
            <person name="Hauser L."/>
            <person name="Chang Y.J."/>
            <person name="Jeffries C.D."/>
            <person name="Schneider S."/>
            <person name="Rohde M."/>
            <person name="Goker M."/>
            <person name="Pukall R."/>
            <person name="Woyke T."/>
            <person name="Bristow J."/>
            <person name="Eisen J.A."/>
            <person name="Markowitz V."/>
            <person name="Hugenholtz P."/>
            <person name="Kyrpides N.C."/>
            <person name="Klenk H.P."/>
            <person name="Detter J.C."/>
        </authorList>
    </citation>
    <scope>NUCLEOTIDE SEQUENCE [LARGE SCALE GENOMIC DNA]</scope>
    <source>
        <strain evidence="14">ATCC 700841 / DSM 12885 / JCM 10246 / 7p75a</strain>
    </source>
</reference>
<feature type="region of interest" description="Disordered" evidence="10">
    <location>
        <begin position="281"/>
        <end position="320"/>
    </location>
</feature>
<feature type="transmembrane region" description="Helical" evidence="11">
    <location>
        <begin position="346"/>
        <end position="364"/>
    </location>
</feature>
<keyword evidence="3" id="KW-0813">Transport</keyword>
<feature type="transmembrane region" description="Helical" evidence="11">
    <location>
        <begin position="485"/>
        <end position="513"/>
    </location>
</feature>
<keyword evidence="8 11" id="KW-1133">Transmembrane helix</keyword>
<evidence type="ECO:0000256" key="7">
    <source>
        <dbReference type="ARBA" id="ARBA00022840"/>
    </source>
</evidence>
<dbReference type="GO" id="GO:0005524">
    <property type="term" value="F:ATP binding"/>
    <property type="evidence" value="ECO:0007669"/>
    <property type="project" value="UniProtKB-KW"/>
</dbReference>
<dbReference type="Gene3D" id="3.40.50.300">
    <property type="entry name" value="P-loop containing nucleotide triphosphate hydrolases"/>
    <property type="match status" value="1"/>
</dbReference>
<dbReference type="InterPro" id="IPR003544">
    <property type="entry name" value="Cyt_c_biogenesis_CcmB"/>
</dbReference>
<dbReference type="HOGENOM" id="CLU_499592_0_0_9"/>
<keyword evidence="7" id="KW-0067">ATP-binding</keyword>
<dbReference type="Pfam" id="PF03379">
    <property type="entry name" value="CcmB"/>
    <property type="match status" value="1"/>
</dbReference>
<reference evidence="14" key="2">
    <citation type="journal article" date="2010" name="Stand. Genomic Sci.">
        <title>Complete genome sequence of Thermaerobacter marianensis type strain (7p75aT).</title>
        <authorList>
            <person name="Han C."/>
            <person name="Gu W."/>
            <person name="Zhang X."/>
            <person name="Lapidus A."/>
            <person name="Nolan M."/>
            <person name="Copeland A."/>
            <person name="Lucas S."/>
            <person name="Glavina Del Rio T."/>
            <person name="Tice H."/>
            <person name="Cheng J."/>
            <person name="Tapia R."/>
            <person name="Goodwin L."/>
            <person name="Pitluck S."/>
            <person name="Pagani I."/>
            <person name="Ivanova N."/>
            <person name="Mavromatis K."/>
            <person name="Mikhailova N."/>
            <person name="Pati A."/>
            <person name="Chen A."/>
            <person name="Palaniappan K."/>
            <person name="Land M."/>
            <person name="Hauser L."/>
            <person name="Chang Y."/>
            <person name="Jeffries C."/>
            <person name="Schneider S."/>
            <person name="Rohde M."/>
            <person name="Goker M."/>
            <person name="Pukall R."/>
            <person name="Woyke T."/>
            <person name="Bristow J."/>
            <person name="Eisen J."/>
            <person name="Markowitz V."/>
            <person name="Hugenholtz P."/>
            <person name="Kyrpides N."/>
            <person name="Klenk H."/>
            <person name="Detter J."/>
        </authorList>
    </citation>
    <scope>NUCLEOTIDE SEQUENCE [LARGE SCALE GENOMIC DNA]</scope>
    <source>
        <strain evidence="14">ATCC 700841 / DSM 12885 / JCM 10246 / 7p75a</strain>
    </source>
</reference>
<proteinExistence type="inferred from homology"/>
<organism evidence="13 14">
    <name type="scientific">Thermaerobacter marianensis (strain ATCC 700841 / DSM 12885 / JCM 10246 / 7p75a)</name>
    <dbReference type="NCBI Taxonomy" id="644966"/>
    <lineage>
        <taxon>Bacteria</taxon>
        <taxon>Bacillati</taxon>
        <taxon>Bacillota</taxon>
        <taxon>Clostridia</taxon>
        <taxon>Eubacteriales</taxon>
        <taxon>Clostridiales Family XVII. Incertae Sedis</taxon>
        <taxon>Thermaerobacter</taxon>
    </lineage>
</organism>
<dbReference type="InterPro" id="IPR003593">
    <property type="entry name" value="AAA+_ATPase"/>
</dbReference>
<dbReference type="InterPro" id="IPR003439">
    <property type="entry name" value="ABC_transporter-like_ATP-bd"/>
</dbReference>
<dbReference type="InterPro" id="IPR027417">
    <property type="entry name" value="P-loop_NTPase"/>
</dbReference>
<dbReference type="PANTHER" id="PTHR42711:SF16">
    <property type="entry name" value="ABC TRANSPORTER ATP-BINDING PROTEIN"/>
    <property type="match status" value="1"/>
</dbReference>
<name>E6SLT5_THEM7</name>
<evidence type="ECO:0000256" key="5">
    <source>
        <dbReference type="ARBA" id="ARBA00022741"/>
    </source>
</evidence>
<dbReference type="NCBIfam" id="TIGR01189">
    <property type="entry name" value="ccmA"/>
    <property type="match status" value="1"/>
</dbReference>
<dbReference type="STRING" id="644966.Tmar_1271"/>
<evidence type="ECO:0000256" key="2">
    <source>
        <dbReference type="ARBA" id="ARBA00010544"/>
    </source>
</evidence>
<feature type="transmembrane region" description="Helical" evidence="11">
    <location>
        <begin position="452"/>
        <end position="473"/>
    </location>
</feature>
<dbReference type="OrthoDB" id="9812809at2"/>
<keyword evidence="6" id="KW-0201">Cytochrome c-type biogenesis</keyword>
<accession>E6SLT5</accession>
<keyword evidence="14" id="KW-1185">Reference proteome</keyword>
<evidence type="ECO:0000256" key="1">
    <source>
        <dbReference type="ARBA" id="ARBA00004141"/>
    </source>
</evidence>
<evidence type="ECO:0000259" key="12">
    <source>
        <dbReference type="PROSITE" id="PS50893"/>
    </source>
</evidence>
<evidence type="ECO:0000313" key="13">
    <source>
        <dbReference type="EMBL" id="ADU51384.1"/>
    </source>
</evidence>
<protein>
    <submittedName>
        <fullName evidence="13">Heme exporter protein CcmA</fullName>
    </submittedName>
</protein>
<dbReference type="InterPro" id="IPR005895">
    <property type="entry name" value="ABC_transptr_haem_export_CcmA"/>
</dbReference>
<evidence type="ECO:0000256" key="11">
    <source>
        <dbReference type="SAM" id="Phobius"/>
    </source>
</evidence>
<dbReference type="InterPro" id="IPR050763">
    <property type="entry name" value="ABC_transporter_ATP-binding"/>
</dbReference>
<dbReference type="GO" id="GO:0016887">
    <property type="term" value="F:ATP hydrolysis activity"/>
    <property type="evidence" value="ECO:0007669"/>
    <property type="project" value="InterPro"/>
</dbReference>
<feature type="domain" description="ABC transporter" evidence="12">
    <location>
        <begin position="30"/>
        <end position="260"/>
    </location>
</feature>
<evidence type="ECO:0000313" key="14">
    <source>
        <dbReference type="Proteomes" id="UP000008915"/>
    </source>
</evidence>
<dbReference type="AlphaFoldDB" id="E6SLT5"/>
<dbReference type="EMBL" id="CP002344">
    <property type="protein sequence ID" value="ADU51384.1"/>
    <property type="molecule type" value="Genomic_DNA"/>
</dbReference>
<dbReference type="SMART" id="SM00382">
    <property type="entry name" value="AAA"/>
    <property type="match status" value="1"/>
</dbReference>
<dbReference type="PRINTS" id="PR01414">
    <property type="entry name" value="CCMBBIOGNSIS"/>
</dbReference>
<dbReference type="RefSeq" id="WP_013495689.1">
    <property type="nucleotide sequence ID" value="NC_014831.1"/>
</dbReference>
<dbReference type="eggNOG" id="COG1131">
    <property type="taxonomic scope" value="Bacteria"/>
</dbReference>
<dbReference type="PROSITE" id="PS50893">
    <property type="entry name" value="ABC_TRANSPORTER_2"/>
    <property type="match status" value="1"/>
</dbReference>
<evidence type="ECO:0000256" key="6">
    <source>
        <dbReference type="ARBA" id="ARBA00022748"/>
    </source>
</evidence>
<keyword evidence="4 11" id="KW-0812">Transmembrane</keyword>
<feature type="transmembrane region" description="Helical" evidence="11">
    <location>
        <begin position="427"/>
        <end position="446"/>
    </location>
</feature>
<keyword evidence="9 11" id="KW-0472">Membrane</keyword>
<dbReference type="GO" id="GO:0017004">
    <property type="term" value="P:cytochrome complex assembly"/>
    <property type="evidence" value="ECO:0007669"/>
    <property type="project" value="UniProtKB-KW"/>
</dbReference>
<dbReference type="Pfam" id="PF00005">
    <property type="entry name" value="ABC_tran"/>
    <property type="match status" value="1"/>
</dbReference>
<feature type="region of interest" description="Disordered" evidence="10">
    <location>
        <begin position="1"/>
        <end position="22"/>
    </location>
</feature>
<evidence type="ECO:0000256" key="8">
    <source>
        <dbReference type="ARBA" id="ARBA00022989"/>
    </source>
</evidence>
<dbReference type="KEGG" id="tmr:Tmar_1271"/>
<dbReference type="Proteomes" id="UP000008915">
    <property type="component" value="Chromosome"/>
</dbReference>
<sequence>MRTPAWRPPAEAATPTDLGADPRRAPAVLLDLHDLERRYGEQVVFRQVSWRVRAGEIGAIMGPNGAGKTTLVQVAAGLLAPDGGEVRVAGRVAGPARPGWRRLVGYVGHRPLVHPDLSALENLVFFGRLYGLDAAEARRRAEALLDRLGLAAAAHRPAGRLSRGMAQRLEVARSLMHRPILWLWDEPFTGLDAGAARLLEDLLREHAAAGGAAVVVLHEPERALALADRVLLLAGGKARDVPARALDAGVLEAWLAGTPAAPTETVAGGAMPGVARAGVAGGPPGPAAATQGTRGVPGPAAWGPVPPEGAAESPRQGGARAVPVGPALALLVARDWRQEWRRREGLASLATFVLLVGLALAFALDPARHALGPLMGGLLWVAFYFAAMLLFGRAFAQDADRGTLDGLLLAPVDRSVLYLARVASQGLQMLLLELVLVPVVLAWLGYRGAAHWGGFVLALGLGTLGLAVVGTLLGALTAPVRGREALLPVLLFPMTAPVLLGAVQAAGAALAGVPEQAALWFRVLAVYDTMFLVAGALLFDFVVAR</sequence>
<dbReference type="GO" id="GO:0015232">
    <property type="term" value="F:heme transmembrane transporter activity"/>
    <property type="evidence" value="ECO:0007669"/>
    <property type="project" value="InterPro"/>
</dbReference>
<keyword evidence="5" id="KW-0547">Nucleotide-binding</keyword>
<evidence type="ECO:0000256" key="3">
    <source>
        <dbReference type="ARBA" id="ARBA00022448"/>
    </source>
</evidence>
<evidence type="ECO:0000256" key="4">
    <source>
        <dbReference type="ARBA" id="ARBA00022692"/>
    </source>
</evidence>
<dbReference type="eggNOG" id="COG2386">
    <property type="taxonomic scope" value="Bacteria"/>
</dbReference>
<feature type="transmembrane region" description="Helical" evidence="11">
    <location>
        <begin position="370"/>
        <end position="391"/>
    </location>
</feature>